<evidence type="ECO:0000313" key="2">
    <source>
        <dbReference type="EMBL" id="CAD2154070.1"/>
    </source>
</evidence>
<dbReference type="SMART" id="SM00256">
    <property type="entry name" value="FBOX"/>
    <property type="match status" value="1"/>
</dbReference>
<comment type="caution">
    <text evidence="2">The sequence shown here is derived from an EMBL/GenBank/DDBJ whole genome shotgun (WGS) entry which is preliminary data.</text>
</comment>
<proteinExistence type="predicted"/>
<dbReference type="InterPro" id="IPR036047">
    <property type="entry name" value="F-box-like_dom_sf"/>
</dbReference>
<gene>
    <name evidence="2" type="ORF">MENT_LOCUS11357</name>
</gene>
<dbReference type="Pfam" id="PF12937">
    <property type="entry name" value="F-box-like"/>
    <property type="match status" value="1"/>
</dbReference>
<reference evidence="2 3" key="1">
    <citation type="submission" date="2020-08" db="EMBL/GenBank/DDBJ databases">
        <authorList>
            <person name="Koutsovoulos G."/>
            <person name="Danchin GJ E."/>
        </authorList>
    </citation>
    <scope>NUCLEOTIDE SEQUENCE [LARGE SCALE GENOMIC DNA]</scope>
</reference>
<evidence type="ECO:0000313" key="3">
    <source>
        <dbReference type="Proteomes" id="UP000580250"/>
    </source>
</evidence>
<protein>
    <recommendedName>
        <fullName evidence="1">F-box domain-containing protein</fullName>
    </recommendedName>
</protein>
<dbReference type="AlphaFoldDB" id="A0A6V7UCU9"/>
<dbReference type="InterPro" id="IPR001810">
    <property type="entry name" value="F-box_dom"/>
</dbReference>
<name>A0A6V7UCU9_MELEN</name>
<accession>A0A6V7UCU9</accession>
<organism evidence="2 3">
    <name type="scientific">Meloidogyne enterolobii</name>
    <name type="common">Root-knot nematode worm</name>
    <name type="synonym">Meloidogyne mayaguensis</name>
    <dbReference type="NCBI Taxonomy" id="390850"/>
    <lineage>
        <taxon>Eukaryota</taxon>
        <taxon>Metazoa</taxon>
        <taxon>Ecdysozoa</taxon>
        <taxon>Nematoda</taxon>
        <taxon>Chromadorea</taxon>
        <taxon>Rhabditida</taxon>
        <taxon>Tylenchina</taxon>
        <taxon>Tylenchomorpha</taxon>
        <taxon>Tylenchoidea</taxon>
        <taxon>Meloidogynidae</taxon>
        <taxon>Meloidogyninae</taxon>
        <taxon>Meloidogyne</taxon>
    </lineage>
</organism>
<evidence type="ECO:0000259" key="1">
    <source>
        <dbReference type="PROSITE" id="PS50181"/>
    </source>
</evidence>
<dbReference type="PROSITE" id="PS50181">
    <property type="entry name" value="FBOX"/>
    <property type="match status" value="1"/>
</dbReference>
<dbReference type="EMBL" id="CAJEWN010000055">
    <property type="protein sequence ID" value="CAD2154070.1"/>
    <property type="molecule type" value="Genomic_DNA"/>
</dbReference>
<dbReference type="Proteomes" id="UP000580250">
    <property type="component" value="Unassembled WGS sequence"/>
</dbReference>
<feature type="domain" description="F-box" evidence="1">
    <location>
        <begin position="1"/>
        <end position="50"/>
    </location>
</feature>
<dbReference type="SUPFAM" id="SSF81383">
    <property type="entry name" value="F-box domain"/>
    <property type="match status" value="1"/>
</dbReference>
<sequence length="339" mass="40503">MKNLPNEVKLDILKNLNNYQLFSVQQTNKYFYILIDKHKFLLPCMNFNQLSIHIPFQNNQRIPLTNKCKSLNKFPSFELEKKWISAINNQIPVLLHFRRPIKFFAFCLTRTNSNNTHRYSYLKMPNYPANIEQMLFIQNCLEHLFNSTYEIIYFSELINPELIKLLFEDSNIPLQFNILYNCQLLFKNNCSCPNILKFVLNYLKVGNWLIIDFLKIWNLEDNLEILFNLLTKEGNKFKKVYCQSIGESTIFKMIIKYIQTSKDLTNIVNSISFNDMRWPLNLNINAENVERRKVCNSNFNYYVNYKLSNNFNQNIKFYISYTEYNDGTMGSIEIKRKSL</sequence>